<evidence type="ECO:0000256" key="1">
    <source>
        <dbReference type="ARBA" id="ARBA00004606"/>
    </source>
</evidence>
<organism evidence="11 12">
    <name type="scientific">Halocaridina rubra</name>
    <name type="common">Hawaiian red shrimp</name>
    <dbReference type="NCBI Taxonomy" id="373956"/>
    <lineage>
        <taxon>Eukaryota</taxon>
        <taxon>Metazoa</taxon>
        <taxon>Ecdysozoa</taxon>
        <taxon>Arthropoda</taxon>
        <taxon>Crustacea</taxon>
        <taxon>Multicrustacea</taxon>
        <taxon>Malacostraca</taxon>
        <taxon>Eumalacostraca</taxon>
        <taxon>Eucarida</taxon>
        <taxon>Decapoda</taxon>
        <taxon>Pleocyemata</taxon>
        <taxon>Caridea</taxon>
        <taxon>Atyoidea</taxon>
        <taxon>Atyidae</taxon>
        <taxon>Halocaridina</taxon>
    </lineage>
</organism>
<keyword evidence="3" id="KW-0328">Glycosyltransferase</keyword>
<comment type="caution">
    <text evidence="11">The sequence shown here is derived from an EMBL/GenBank/DDBJ whole genome shotgun (WGS) entry which is preliminary data.</text>
</comment>
<dbReference type="PANTHER" id="PTHR10811">
    <property type="entry name" value="FRINGE-RELATED"/>
    <property type="match status" value="1"/>
</dbReference>
<dbReference type="GO" id="GO:0016020">
    <property type="term" value="C:membrane"/>
    <property type="evidence" value="ECO:0007669"/>
    <property type="project" value="UniProtKB-SubCell"/>
</dbReference>
<keyword evidence="7" id="KW-1133">Transmembrane helix</keyword>
<feature type="domain" description="Fringe-like glycosyltransferase" evidence="10">
    <location>
        <begin position="4"/>
        <end position="109"/>
    </location>
</feature>
<evidence type="ECO:0000313" key="11">
    <source>
        <dbReference type="EMBL" id="KAK7074304.1"/>
    </source>
</evidence>
<dbReference type="EMBL" id="JAXCGZ010011675">
    <property type="protein sequence ID" value="KAK7074304.1"/>
    <property type="molecule type" value="Genomic_DNA"/>
</dbReference>
<gene>
    <name evidence="11" type="primary">B3GALTL_2</name>
    <name evidence="11" type="ORF">SK128_008530</name>
</gene>
<name>A0AAN9A4X2_HALRR</name>
<evidence type="ECO:0000313" key="12">
    <source>
        <dbReference type="Proteomes" id="UP001381693"/>
    </source>
</evidence>
<keyword evidence="6" id="KW-0735">Signal-anchor</keyword>
<comment type="similarity">
    <text evidence="2">Belongs to the glycosyltransferase 31 family.</text>
</comment>
<dbReference type="GO" id="GO:0016757">
    <property type="term" value="F:glycosyltransferase activity"/>
    <property type="evidence" value="ECO:0007669"/>
    <property type="project" value="UniProtKB-KW"/>
</dbReference>
<proteinExistence type="inferred from homology"/>
<keyword evidence="4 11" id="KW-0808">Transferase</keyword>
<comment type="subcellular location">
    <subcellularLocation>
        <location evidence="9">Endomembrane system</location>
        <topology evidence="9">Single-pass membrane protein</topology>
    </subcellularLocation>
    <subcellularLocation>
        <location evidence="1">Membrane</location>
        <topology evidence="1">Single-pass type II membrane protein</topology>
    </subcellularLocation>
</comment>
<dbReference type="InterPro" id="IPR003378">
    <property type="entry name" value="Fringe-like_glycosylTrfase"/>
</dbReference>
<feature type="non-terminal residue" evidence="11">
    <location>
        <position position="132"/>
    </location>
</feature>
<dbReference type="GO" id="GO:0012505">
    <property type="term" value="C:endomembrane system"/>
    <property type="evidence" value="ECO:0007669"/>
    <property type="project" value="UniProtKB-SubCell"/>
</dbReference>
<protein>
    <submittedName>
        <fullName evidence="11">Transferase activity protein</fullName>
    </submittedName>
</protein>
<accession>A0AAN9A4X2</accession>
<evidence type="ECO:0000256" key="9">
    <source>
        <dbReference type="ARBA" id="ARBA00037847"/>
    </source>
</evidence>
<keyword evidence="8" id="KW-0472">Membrane</keyword>
<evidence type="ECO:0000256" key="8">
    <source>
        <dbReference type="ARBA" id="ARBA00023136"/>
    </source>
</evidence>
<dbReference type="Pfam" id="PF02434">
    <property type="entry name" value="Fringe"/>
    <property type="match status" value="1"/>
</dbReference>
<evidence type="ECO:0000256" key="6">
    <source>
        <dbReference type="ARBA" id="ARBA00022968"/>
    </source>
</evidence>
<dbReference type="Gene3D" id="3.90.550.50">
    <property type="match status" value="1"/>
</dbReference>
<evidence type="ECO:0000256" key="2">
    <source>
        <dbReference type="ARBA" id="ARBA00008661"/>
    </source>
</evidence>
<dbReference type="Proteomes" id="UP001381693">
    <property type="component" value="Unassembled WGS sequence"/>
</dbReference>
<dbReference type="AlphaFoldDB" id="A0AAN9A4X2"/>
<keyword evidence="5" id="KW-0812">Transmembrane</keyword>
<evidence type="ECO:0000256" key="3">
    <source>
        <dbReference type="ARBA" id="ARBA00022676"/>
    </source>
</evidence>
<evidence type="ECO:0000256" key="4">
    <source>
        <dbReference type="ARBA" id="ARBA00022679"/>
    </source>
</evidence>
<keyword evidence="12" id="KW-1185">Reference proteome</keyword>
<evidence type="ECO:0000259" key="10">
    <source>
        <dbReference type="Pfam" id="PF02434"/>
    </source>
</evidence>
<sequence>MLHLSCYSPNDLVAVGEKYGFHATSSHGYDYITGGGGMIFSKELVKHLADPRICHCPSIDTPDDMLLGLCLKHLTVPIIHSRLFHQGRPADYPQKLLQYEQPVSFHKFWMVDPLDVYAKWLERPDINDHVEL</sequence>
<evidence type="ECO:0000256" key="7">
    <source>
        <dbReference type="ARBA" id="ARBA00022989"/>
    </source>
</evidence>
<evidence type="ECO:0000256" key="5">
    <source>
        <dbReference type="ARBA" id="ARBA00022692"/>
    </source>
</evidence>
<reference evidence="11 12" key="1">
    <citation type="submission" date="2023-11" db="EMBL/GenBank/DDBJ databases">
        <title>Halocaridina rubra genome assembly.</title>
        <authorList>
            <person name="Smith C."/>
        </authorList>
    </citation>
    <scope>NUCLEOTIDE SEQUENCE [LARGE SCALE GENOMIC DNA]</scope>
    <source>
        <strain evidence="11">EP-1</strain>
        <tissue evidence="11">Whole</tissue>
    </source>
</reference>